<dbReference type="HOGENOM" id="CLU_2978633_0_0_1"/>
<sequence>MQKEDNGYLNEHGLLSEVDPEFLAISKFVVIHAIISKQPSAGIGKRMGACEVVIMHRP</sequence>
<dbReference type="InParanoid" id="A0A0C2SW24"/>
<organism evidence="1 2">
    <name type="scientific">Amanita muscaria (strain Koide BX008)</name>
    <dbReference type="NCBI Taxonomy" id="946122"/>
    <lineage>
        <taxon>Eukaryota</taxon>
        <taxon>Fungi</taxon>
        <taxon>Dikarya</taxon>
        <taxon>Basidiomycota</taxon>
        <taxon>Agaricomycotina</taxon>
        <taxon>Agaricomycetes</taxon>
        <taxon>Agaricomycetidae</taxon>
        <taxon>Agaricales</taxon>
        <taxon>Pluteineae</taxon>
        <taxon>Amanitaceae</taxon>
        <taxon>Amanita</taxon>
    </lineage>
</organism>
<protein>
    <submittedName>
        <fullName evidence="1">Uncharacterized protein</fullName>
    </submittedName>
</protein>
<dbReference type="Proteomes" id="UP000054549">
    <property type="component" value="Unassembled WGS sequence"/>
</dbReference>
<proteinExistence type="predicted"/>
<dbReference type="EMBL" id="KN818341">
    <property type="protein sequence ID" value="KIL58314.1"/>
    <property type="molecule type" value="Genomic_DNA"/>
</dbReference>
<dbReference type="AlphaFoldDB" id="A0A0C2SW24"/>
<keyword evidence="2" id="KW-1185">Reference proteome</keyword>
<evidence type="ECO:0000313" key="1">
    <source>
        <dbReference type="EMBL" id="KIL58314.1"/>
    </source>
</evidence>
<reference evidence="1 2" key="1">
    <citation type="submission" date="2014-04" db="EMBL/GenBank/DDBJ databases">
        <title>Evolutionary Origins and Diversification of the Mycorrhizal Mutualists.</title>
        <authorList>
            <consortium name="DOE Joint Genome Institute"/>
            <consortium name="Mycorrhizal Genomics Consortium"/>
            <person name="Kohler A."/>
            <person name="Kuo A."/>
            <person name="Nagy L.G."/>
            <person name="Floudas D."/>
            <person name="Copeland A."/>
            <person name="Barry K.W."/>
            <person name="Cichocki N."/>
            <person name="Veneault-Fourrey C."/>
            <person name="LaButti K."/>
            <person name="Lindquist E.A."/>
            <person name="Lipzen A."/>
            <person name="Lundell T."/>
            <person name="Morin E."/>
            <person name="Murat C."/>
            <person name="Riley R."/>
            <person name="Ohm R."/>
            <person name="Sun H."/>
            <person name="Tunlid A."/>
            <person name="Henrissat B."/>
            <person name="Grigoriev I.V."/>
            <person name="Hibbett D.S."/>
            <person name="Martin F."/>
        </authorList>
    </citation>
    <scope>NUCLEOTIDE SEQUENCE [LARGE SCALE GENOMIC DNA]</scope>
    <source>
        <strain evidence="1 2">Koide BX008</strain>
    </source>
</reference>
<evidence type="ECO:0000313" key="2">
    <source>
        <dbReference type="Proteomes" id="UP000054549"/>
    </source>
</evidence>
<gene>
    <name evidence="1" type="ORF">M378DRAFT_170746</name>
</gene>
<accession>A0A0C2SW24</accession>
<name>A0A0C2SW24_AMAMK</name>